<dbReference type="PATRIC" id="fig|517011.3.peg.2188"/>
<dbReference type="EMBL" id="LDJK01000050">
    <property type="protein sequence ID" value="KRG73303.1"/>
    <property type="molecule type" value="Genomic_DNA"/>
</dbReference>
<proteinExistence type="predicted"/>
<accession>A0A0R0D4W7</accession>
<sequence>MTVQPAAPVATYHLHYRKLYDAKPFPNATLTHYANGVYRITSEGEDHYGVFVAQGNVGDQSSTIRYVSLPSPDWGNRTAYHQLTFITGNAEGSGLFVQNAITDTGEAIAQQNGTFSLTIPKGAP</sequence>
<evidence type="ECO:0000313" key="1">
    <source>
        <dbReference type="EMBL" id="KRG73303.1"/>
    </source>
</evidence>
<evidence type="ECO:0000313" key="2">
    <source>
        <dbReference type="Proteomes" id="UP000051386"/>
    </source>
</evidence>
<name>A0A0R0D4W7_9GAMM</name>
<comment type="caution">
    <text evidence="1">The sequence shown here is derived from an EMBL/GenBank/DDBJ whole genome shotgun (WGS) entry which is preliminary data.</text>
</comment>
<reference evidence="1 2" key="1">
    <citation type="submission" date="2015-05" db="EMBL/GenBank/DDBJ databases">
        <title>Genome sequencing and analysis of members of genus Stenotrophomonas.</title>
        <authorList>
            <person name="Patil P.P."/>
            <person name="Midha S."/>
            <person name="Patil P.B."/>
        </authorList>
    </citation>
    <scope>NUCLEOTIDE SEQUENCE [LARGE SCALE GENOMIC DNA]</scope>
    <source>
        <strain evidence="1 2">DSM 21508</strain>
    </source>
</reference>
<keyword evidence="2" id="KW-1185">Reference proteome</keyword>
<protein>
    <submittedName>
        <fullName evidence="1">Uncharacterized protein</fullName>
    </submittedName>
</protein>
<gene>
    <name evidence="1" type="ORF">ABB28_11450</name>
</gene>
<organism evidence="1 2">
    <name type="scientific">Stenotrophomonas chelatiphaga</name>
    <dbReference type="NCBI Taxonomy" id="517011"/>
    <lineage>
        <taxon>Bacteria</taxon>
        <taxon>Pseudomonadati</taxon>
        <taxon>Pseudomonadota</taxon>
        <taxon>Gammaproteobacteria</taxon>
        <taxon>Lysobacterales</taxon>
        <taxon>Lysobacteraceae</taxon>
        <taxon>Stenotrophomonas</taxon>
    </lineage>
</organism>
<dbReference type="AlphaFoldDB" id="A0A0R0D4W7"/>
<dbReference type="Proteomes" id="UP000051386">
    <property type="component" value="Unassembled WGS sequence"/>
</dbReference>